<accession>A0A8H3C237</accession>
<feature type="domain" description="Glutathione S-transferase UstS-like C-terminal" evidence="2">
    <location>
        <begin position="128"/>
        <end position="242"/>
    </location>
</feature>
<comment type="caution">
    <text evidence="3">The sequence shown here is derived from an EMBL/GenBank/DDBJ whole genome shotgun (WGS) entry which is preliminary data.</text>
</comment>
<dbReference type="Pfam" id="PF13409">
    <property type="entry name" value="GST_N_2"/>
    <property type="match status" value="1"/>
</dbReference>
<dbReference type="Proteomes" id="UP000663888">
    <property type="component" value="Unassembled WGS sequence"/>
</dbReference>
<feature type="domain" description="GST N-terminal" evidence="1">
    <location>
        <begin position="23"/>
        <end position="100"/>
    </location>
</feature>
<evidence type="ECO:0000259" key="1">
    <source>
        <dbReference type="Pfam" id="PF13409"/>
    </source>
</evidence>
<dbReference type="EMBL" id="CAJMWX010001180">
    <property type="protein sequence ID" value="CAE6473031.1"/>
    <property type="molecule type" value="Genomic_DNA"/>
</dbReference>
<dbReference type="InterPro" id="IPR036249">
    <property type="entry name" value="Thioredoxin-like_sf"/>
</dbReference>
<organism evidence="3 4">
    <name type="scientific">Rhizoctonia solani</name>
    <dbReference type="NCBI Taxonomy" id="456999"/>
    <lineage>
        <taxon>Eukaryota</taxon>
        <taxon>Fungi</taxon>
        <taxon>Dikarya</taxon>
        <taxon>Basidiomycota</taxon>
        <taxon>Agaricomycotina</taxon>
        <taxon>Agaricomycetes</taxon>
        <taxon>Cantharellales</taxon>
        <taxon>Ceratobasidiaceae</taxon>
        <taxon>Rhizoctonia</taxon>
    </lineage>
</organism>
<dbReference type="InterPro" id="IPR054416">
    <property type="entry name" value="GST_UstS-like_C"/>
</dbReference>
<proteinExistence type="predicted"/>
<protein>
    <recommendedName>
        <fullName evidence="5">GST N-terminal domain-containing protein</fullName>
    </recommendedName>
</protein>
<dbReference type="Gene3D" id="1.20.1050.10">
    <property type="match status" value="1"/>
</dbReference>
<evidence type="ECO:0000259" key="2">
    <source>
        <dbReference type="Pfam" id="PF22041"/>
    </source>
</evidence>
<dbReference type="SUPFAM" id="SSF47616">
    <property type="entry name" value="GST C-terminal domain-like"/>
    <property type="match status" value="1"/>
</dbReference>
<dbReference type="Pfam" id="PF22041">
    <property type="entry name" value="GST_C_7"/>
    <property type="match status" value="1"/>
</dbReference>
<name>A0A8H3C237_9AGAM</name>
<evidence type="ECO:0000313" key="3">
    <source>
        <dbReference type="EMBL" id="CAE6473031.1"/>
    </source>
</evidence>
<sequence>MAATKENPIVFYDLADANGTHWSFNTYKARLSLNFKGIPYRVEYISFPEIESRMAELGVHPISDTFPRYTLPVIADPSSGPDDTPTYVSDSFKIAIYLDEHYPSRPIFPTGTRATQNLLMNSHFLTITYTLLIPLVAPSLPTILDTRSVEYFAETRGMFLTPLPEEEQLAKWKATRDTFGGLAKAMQAGGGRWMGGDSPTFVDFIIGSFFYLVERLEGHESERLRDMCTWDDGLWGRFWDGLRHIHSTTLTKPELRIHPHLPNFQSRNF</sequence>
<dbReference type="SUPFAM" id="SSF52833">
    <property type="entry name" value="Thioredoxin-like"/>
    <property type="match status" value="1"/>
</dbReference>
<dbReference type="InterPro" id="IPR036282">
    <property type="entry name" value="Glutathione-S-Trfase_C_sf"/>
</dbReference>
<dbReference type="AlphaFoldDB" id="A0A8H3C237"/>
<dbReference type="InterPro" id="IPR004045">
    <property type="entry name" value="Glutathione_S-Trfase_N"/>
</dbReference>
<evidence type="ECO:0008006" key="5">
    <source>
        <dbReference type="Google" id="ProtNLM"/>
    </source>
</evidence>
<gene>
    <name evidence="3" type="ORF">RDB_LOCUS110740</name>
</gene>
<reference evidence="3" key="1">
    <citation type="submission" date="2021-01" db="EMBL/GenBank/DDBJ databases">
        <authorList>
            <person name="Kaushik A."/>
        </authorList>
    </citation>
    <scope>NUCLEOTIDE SEQUENCE</scope>
    <source>
        <strain evidence="3">AG4-R118</strain>
    </source>
</reference>
<dbReference type="Gene3D" id="3.40.30.10">
    <property type="entry name" value="Glutaredoxin"/>
    <property type="match status" value="1"/>
</dbReference>
<evidence type="ECO:0000313" key="4">
    <source>
        <dbReference type="Proteomes" id="UP000663888"/>
    </source>
</evidence>